<keyword evidence="1" id="KW-0812">Transmembrane</keyword>
<dbReference type="Gene3D" id="3.30.420.380">
    <property type="match status" value="1"/>
</dbReference>
<dbReference type="InterPro" id="IPR043129">
    <property type="entry name" value="ATPase_NBD"/>
</dbReference>
<dbReference type="InterPro" id="IPR024230">
    <property type="entry name" value="GspL_cyto_dom"/>
</dbReference>
<dbReference type="RefSeq" id="WP_091961078.1">
    <property type="nucleotide sequence ID" value="NZ_FOLH01000002.1"/>
</dbReference>
<evidence type="ECO:0000259" key="2">
    <source>
        <dbReference type="Pfam" id="PF05134"/>
    </source>
</evidence>
<keyword evidence="1" id="KW-0472">Membrane</keyword>
<reference evidence="3 4" key="1">
    <citation type="submission" date="2016-10" db="EMBL/GenBank/DDBJ databases">
        <authorList>
            <person name="de Groot N.N."/>
        </authorList>
    </citation>
    <scope>NUCLEOTIDE SEQUENCE [LARGE SCALE GENOMIC DNA]</scope>
    <source>
        <strain evidence="3 4">DSM 18438</strain>
    </source>
</reference>
<dbReference type="Proteomes" id="UP000199058">
    <property type="component" value="Unassembled WGS sequence"/>
</dbReference>
<gene>
    <name evidence="3" type="ORF">SAMN05660443_1376</name>
</gene>
<feature type="domain" description="GspL cytoplasmic actin-ATPase-like" evidence="2">
    <location>
        <begin position="40"/>
        <end position="180"/>
    </location>
</feature>
<keyword evidence="1" id="KW-1133">Transmembrane helix</keyword>
<evidence type="ECO:0000256" key="1">
    <source>
        <dbReference type="SAM" id="Phobius"/>
    </source>
</evidence>
<evidence type="ECO:0000313" key="3">
    <source>
        <dbReference type="EMBL" id="SFC06011.1"/>
    </source>
</evidence>
<accession>A0A1I1G3C3</accession>
<name>A0A1I1G3C3_9GAMM</name>
<sequence length="370" mass="42199">MQGLKTLTMKATKRQGQLLVRLALQPEDDQFWWLPAASAARELDEDQAAHLSQQYPAEILLDARGLRLDWLELPPGVKAKEAELLLEDLISQPLEEVQVLVLQKKGRQLQTATLENSRVAAWQERVDELGLKVKRWLPENLAFAQAAEEESLVIAEKGLVWHYRKDSDELLVLPAGVYQQAGLGSETLPSEELPQRALVPFLADHLPPKINLWPTSPLQNLLQPLRQLKQLRGQLTWVLPWALILILMMGQLLIPGFSGQQRQQNEQLERLSQELMGEAIPARNLRQQVEGRLQRMQSHRQWQNERLQAWQALEALLADYPHLKLEALQLNAEGVSARLVDVEEADQARLRALAGQWTFTDNQAHWEKAL</sequence>
<dbReference type="STRING" id="1122252.SAMN05660443_1376"/>
<organism evidence="3 4">
    <name type="scientific">Marinospirillum celere</name>
    <dbReference type="NCBI Taxonomy" id="1122252"/>
    <lineage>
        <taxon>Bacteria</taxon>
        <taxon>Pseudomonadati</taxon>
        <taxon>Pseudomonadota</taxon>
        <taxon>Gammaproteobacteria</taxon>
        <taxon>Oceanospirillales</taxon>
        <taxon>Oceanospirillaceae</taxon>
        <taxon>Marinospirillum</taxon>
    </lineage>
</organism>
<dbReference type="SUPFAM" id="SSF53067">
    <property type="entry name" value="Actin-like ATPase domain"/>
    <property type="match status" value="1"/>
</dbReference>
<evidence type="ECO:0000313" key="4">
    <source>
        <dbReference type="Proteomes" id="UP000199058"/>
    </source>
</evidence>
<protein>
    <submittedName>
        <fullName evidence="3">Type II secretory pathway, component PulL</fullName>
    </submittedName>
</protein>
<dbReference type="Pfam" id="PF05134">
    <property type="entry name" value="T2SSL"/>
    <property type="match status" value="1"/>
</dbReference>
<feature type="transmembrane region" description="Helical" evidence="1">
    <location>
        <begin position="235"/>
        <end position="254"/>
    </location>
</feature>
<dbReference type="OrthoDB" id="6114137at2"/>
<dbReference type="EMBL" id="FOLH01000002">
    <property type="protein sequence ID" value="SFC06011.1"/>
    <property type="molecule type" value="Genomic_DNA"/>
</dbReference>
<proteinExistence type="predicted"/>
<dbReference type="AlphaFoldDB" id="A0A1I1G3C3"/>
<keyword evidence="4" id="KW-1185">Reference proteome</keyword>